<dbReference type="GO" id="GO:0043190">
    <property type="term" value="C:ATP-binding cassette (ABC) transporter complex"/>
    <property type="evidence" value="ECO:0007669"/>
    <property type="project" value="InterPro"/>
</dbReference>
<keyword evidence="3 4" id="KW-0732">Signal</keyword>
<proteinExistence type="inferred from homology"/>
<sequence>MKKLLFFALAFIFLATSAQGKTLKMALDADPESMDPHVQLSGGMLQYTHLCFDPLIRWTKDMKFEPRLATKWERIDDLTVRFYLREGVKFHSGNTFTAADVAWTMDRLKKSEDFKGLFTSFAEPKIIDDYTIDIITTEPYPLVENMATYIFPLDSKFYTGTDEKGLPKDAIVKTEYSFANQNQSGSGPFYVESREQGVKMVYKRFADYWDKDSKGNVNEIILTPIKENATRTAALLSGGVDFIAPVPPQDFNRLSTNKDINLVSMAGSRIITFQLNQKRKPEFANLKVRQAIIAAIDNAGIVAKLMKGTATAAQQQGPEGFDGYVEDLTPRFDLAKAKQLMKEAGFEKGFEATMIAPNNRYVNDEKIAEAVVSMLSKIGIKISLKTMPKAQYWDEFDAQVADIQMVGWHSDTEDSANYSEYLLMCPNKDTGKGQYNSGNYCNAKLDELVNQANVENDRVKRRALLQEVEKIAYEDAAYVPLHWQNLSWAAKKGVNIEPVVNIMDFPYLGDLVVE</sequence>
<feature type="chain" id="PRO_5011641546" evidence="4">
    <location>
        <begin position="21"/>
        <end position="514"/>
    </location>
</feature>
<comment type="similarity">
    <text evidence="1">Belongs to the bacterial solute-binding protein 5 family.</text>
</comment>
<feature type="domain" description="Solute-binding protein family 5" evidence="5">
    <location>
        <begin position="63"/>
        <end position="428"/>
    </location>
</feature>
<dbReference type="Pfam" id="PF00496">
    <property type="entry name" value="SBP_bac_5"/>
    <property type="match status" value="1"/>
</dbReference>
<dbReference type="InterPro" id="IPR000914">
    <property type="entry name" value="SBP_5_dom"/>
</dbReference>
<evidence type="ECO:0000256" key="3">
    <source>
        <dbReference type="ARBA" id="ARBA00022729"/>
    </source>
</evidence>
<reference evidence="7" key="1">
    <citation type="submission" date="2016-10" db="EMBL/GenBank/DDBJ databases">
        <authorList>
            <person name="Varghese N."/>
            <person name="Submissions S."/>
        </authorList>
    </citation>
    <scope>NUCLEOTIDE SEQUENCE [LARGE SCALE GENOMIC DNA]</scope>
    <source>
        <strain evidence="7">DSM 5918</strain>
    </source>
</reference>
<dbReference type="Gene3D" id="3.10.105.10">
    <property type="entry name" value="Dipeptide-binding Protein, Domain 3"/>
    <property type="match status" value="1"/>
</dbReference>
<dbReference type="PANTHER" id="PTHR30290">
    <property type="entry name" value="PERIPLASMIC BINDING COMPONENT OF ABC TRANSPORTER"/>
    <property type="match status" value="1"/>
</dbReference>
<organism evidence="6 7">
    <name type="scientific">Desulfomicrobium apsheronum</name>
    <dbReference type="NCBI Taxonomy" id="52560"/>
    <lineage>
        <taxon>Bacteria</taxon>
        <taxon>Pseudomonadati</taxon>
        <taxon>Thermodesulfobacteriota</taxon>
        <taxon>Desulfovibrionia</taxon>
        <taxon>Desulfovibrionales</taxon>
        <taxon>Desulfomicrobiaceae</taxon>
        <taxon>Desulfomicrobium</taxon>
    </lineage>
</organism>
<dbReference type="GO" id="GO:0015833">
    <property type="term" value="P:peptide transport"/>
    <property type="evidence" value="ECO:0007669"/>
    <property type="project" value="TreeGrafter"/>
</dbReference>
<evidence type="ECO:0000256" key="4">
    <source>
        <dbReference type="SAM" id="SignalP"/>
    </source>
</evidence>
<accession>A0A1I3SMK3</accession>
<dbReference type="GO" id="GO:1904680">
    <property type="term" value="F:peptide transmembrane transporter activity"/>
    <property type="evidence" value="ECO:0007669"/>
    <property type="project" value="TreeGrafter"/>
</dbReference>
<dbReference type="STRING" id="52560.SAMN04488082_104203"/>
<keyword evidence="2" id="KW-0813">Transport</keyword>
<evidence type="ECO:0000259" key="5">
    <source>
        <dbReference type="Pfam" id="PF00496"/>
    </source>
</evidence>
<dbReference type="InterPro" id="IPR039424">
    <property type="entry name" value="SBP_5"/>
</dbReference>
<dbReference type="Gene3D" id="3.90.76.10">
    <property type="entry name" value="Dipeptide-binding Protein, Domain 1"/>
    <property type="match status" value="1"/>
</dbReference>
<evidence type="ECO:0000313" key="6">
    <source>
        <dbReference type="EMBL" id="SFJ59422.1"/>
    </source>
</evidence>
<gene>
    <name evidence="6" type="ORF">SAMN04488082_104203</name>
</gene>
<feature type="signal peptide" evidence="4">
    <location>
        <begin position="1"/>
        <end position="20"/>
    </location>
</feature>
<dbReference type="GO" id="GO:0030288">
    <property type="term" value="C:outer membrane-bounded periplasmic space"/>
    <property type="evidence" value="ECO:0007669"/>
    <property type="project" value="UniProtKB-ARBA"/>
</dbReference>
<dbReference type="PROSITE" id="PS01040">
    <property type="entry name" value="SBP_BACTERIAL_5"/>
    <property type="match status" value="1"/>
</dbReference>
<dbReference type="SUPFAM" id="SSF53850">
    <property type="entry name" value="Periplasmic binding protein-like II"/>
    <property type="match status" value="1"/>
</dbReference>
<name>A0A1I3SMK3_9BACT</name>
<dbReference type="InterPro" id="IPR030678">
    <property type="entry name" value="Peptide/Ni-bd"/>
</dbReference>
<dbReference type="Gene3D" id="3.40.190.10">
    <property type="entry name" value="Periplasmic binding protein-like II"/>
    <property type="match status" value="1"/>
</dbReference>
<dbReference type="EMBL" id="FORX01000004">
    <property type="protein sequence ID" value="SFJ59422.1"/>
    <property type="molecule type" value="Genomic_DNA"/>
</dbReference>
<dbReference type="OrthoDB" id="5469165at2"/>
<evidence type="ECO:0000256" key="1">
    <source>
        <dbReference type="ARBA" id="ARBA00005695"/>
    </source>
</evidence>
<dbReference type="PANTHER" id="PTHR30290:SF9">
    <property type="entry name" value="OLIGOPEPTIDE-BINDING PROTEIN APPA"/>
    <property type="match status" value="1"/>
</dbReference>
<dbReference type="CDD" id="cd08498">
    <property type="entry name" value="PBP2_NikA_DppA_OppA_like_2"/>
    <property type="match status" value="1"/>
</dbReference>
<evidence type="ECO:0000256" key="2">
    <source>
        <dbReference type="ARBA" id="ARBA00022448"/>
    </source>
</evidence>
<dbReference type="PIRSF" id="PIRSF002741">
    <property type="entry name" value="MppA"/>
    <property type="match status" value="1"/>
</dbReference>
<dbReference type="Proteomes" id="UP000198635">
    <property type="component" value="Unassembled WGS sequence"/>
</dbReference>
<dbReference type="RefSeq" id="WP_092373306.1">
    <property type="nucleotide sequence ID" value="NZ_FORX01000004.1"/>
</dbReference>
<evidence type="ECO:0000313" key="7">
    <source>
        <dbReference type="Proteomes" id="UP000198635"/>
    </source>
</evidence>
<keyword evidence="7" id="KW-1185">Reference proteome</keyword>
<dbReference type="AlphaFoldDB" id="A0A1I3SMK3"/>
<dbReference type="InterPro" id="IPR023765">
    <property type="entry name" value="SBP_5_CS"/>
</dbReference>
<protein>
    <submittedName>
        <fullName evidence="6">Peptide/nickel transport system substrate-binding protein</fullName>
    </submittedName>
</protein>